<proteinExistence type="predicted"/>
<keyword evidence="4" id="KW-1185">Reference proteome</keyword>
<gene>
    <name evidence="3" type="ORF">BRPE64_DCDS06800</name>
</gene>
<dbReference type="OrthoDB" id="9766486at2"/>
<dbReference type="PANTHER" id="PTHR24096">
    <property type="entry name" value="LONG-CHAIN-FATTY-ACID--COA LIGASE"/>
    <property type="match status" value="1"/>
</dbReference>
<dbReference type="Gene3D" id="3.30.300.30">
    <property type="match status" value="1"/>
</dbReference>
<accession>R4X3R2</accession>
<evidence type="ECO:0000313" key="3">
    <source>
        <dbReference type="EMBL" id="BAN27616.1"/>
    </source>
</evidence>
<geneLocation type="plasmid" evidence="3 4">
    <name>p1</name>
</geneLocation>
<sequence>MIKIPKYLGDHAALTPDKPAAINSTTGDVLTYRELDERSNRFAQCLHAIGLRRGDHIAMVLENNIRCFEVCWAALRSGLLITPVNRFLTASEAAGIIADSQAQAVVSSYAMRELAAELTGMMPTCGLRLMIDGTIADWSSYEAVTGRYPATRLTDEWLGAMMIYSSGTTGRPKGIIRAQPQGRVSDGSGSARRPQFERYGFDAQTVYLSPAPLYHTAPLGYGIETQFGGGTVVFMEKFDPLDALRAIERYRVTHSQWVPTMLIRLLKLAPAQRAAFDLSSHRVAIHAAAPCPQEIKRRMIDWWGPIIEEYYSSTEGNGVTTLNTEEWLAHPGSVGRALLGVIHICDEEGNELPTGQDGVVYFERDHLPFHYHNDPDKTRAAQHPRHPAWTAVGDIGHVDGDGYLYLTDRQAFMIISGGVNIYPQAIEDALAVHPDVQDAAVIGVPDAEMGEQVKAIVEPVPGVVPSDALADALLAYLRTRVARYMVPRSIDFIDTMPRLPTGKLYKQALRERYAGQA</sequence>
<dbReference type="InterPro" id="IPR020845">
    <property type="entry name" value="AMP-binding_CS"/>
</dbReference>
<feature type="domain" description="AMP-dependent synthetase/ligase" evidence="1">
    <location>
        <begin position="11"/>
        <end position="365"/>
    </location>
</feature>
<organism evidence="3 4">
    <name type="scientific">Caballeronia insecticola</name>
    <dbReference type="NCBI Taxonomy" id="758793"/>
    <lineage>
        <taxon>Bacteria</taxon>
        <taxon>Pseudomonadati</taxon>
        <taxon>Pseudomonadota</taxon>
        <taxon>Betaproteobacteria</taxon>
        <taxon>Burkholderiales</taxon>
        <taxon>Burkholderiaceae</taxon>
        <taxon>Caballeronia</taxon>
    </lineage>
</organism>
<protein>
    <submittedName>
        <fullName evidence="3">Putative acyl-CoA ligase</fullName>
    </submittedName>
</protein>
<dbReference type="Pfam" id="PF00501">
    <property type="entry name" value="AMP-binding"/>
    <property type="match status" value="1"/>
</dbReference>
<dbReference type="Gene3D" id="3.40.50.12780">
    <property type="entry name" value="N-terminal domain of ligase-like"/>
    <property type="match status" value="1"/>
</dbReference>
<dbReference type="PROSITE" id="PS00455">
    <property type="entry name" value="AMP_BINDING"/>
    <property type="match status" value="1"/>
</dbReference>
<dbReference type="RefSeq" id="WP_016348325.1">
    <property type="nucleotide sequence ID" value="NC_021289.1"/>
</dbReference>
<keyword evidence="3" id="KW-0436">Ligase</keyword>
<reference evidence="3 4" key="2">
    <citation type="journal article" date="2018" name="Int. J. Syst. Evol. Microbiol.">
        <title>Burkholderia insecticola sp. nov., a gut symbiotic bacterium of the bean bug Riptortus pedestris.</title>
        <authorList>
            <person name="Takeshita K."/>
            <person name="Tamaki H."/>
            <person name="Ohbayashi T."/>
            <person name="Meng X.-Y."/>
            <person name="Sone T."/>
            <person name="Mitani Y."/>
            <person name="Peeters C."/>
            <person name="Kikuchi Y."/>
            <person name="Vandamme P."/>
        </authorList>
    </citation>
    <scope>NUCLEOTIDE SEQUENCE [LARGE SCALE GENOMIC DNA]</scope>
    <source>
        <strain evidence="3">RPE64</strain>
        <plasmid evidence="3 4">p1</plasmid>
    </source>
</reference>
<dbReference type="Proteomes" id="UP000013966">
    <property type="component" value="Plasmid p1"/>
</dbReference>
<dbReference type="HOGENOM" id="CLU_000022_59_0_4"/>
<dbReference type="InterPro" id="IPR000873">
    <property type="entry name" value="AMP-dep_synth/lig_dom"/>
</dbReference>
<feature type="domain" description="AMP-binding enzyme C-terminal" evidence="2">
    <location>
        <begin position="426"/>
        <end position="503"/>
    </location>
</feature>
<dbReference type="PANTHER" id="PTHR24096:SF323">
    <property type="entry name" value="BLR3536 PROTEIN"/>
    <property type="match status" value="1"/>
</dbReference>
<dbReference type="InterPro" id="IPR025110">
    <property type="entry name" value="AMP-bd_C"/>
</dbReference>
<dbReference type="AlphaFoldDB" id="R4X3R2"/>
<dbReference type="EMBL" id="AP013061">
    <property type="protein sequence ID" value="BAN27616.1"/>
    <property type="molecule type" value="Genomic_DNA"/>
</dbReference>
<reference evidence="3 4" key="1">
    <citation type="journal article" date="2013" name="Genome Announc.">
        <title>Complete Genome Sequence of Burkholderia sp. Strain RPE64, Bacterial Symbiont of the Bean Bug Riptortus pedestris.</title>
        <authorList>
            <person name="Shibata T.F."/>
            <person name="Maeda T."/>
            <person name="Nikoh N."/>
            <person name="Yamaguchi K."/>
            <person name="Oshima K."/>
            <person name="Hattori M."/>
            <person name="Nishiyama T."/>
            <person name="Hasebe M."/>
            <person name="Fukatsu T."/>
            <person name="Kikuchi Y."/>
            <person name="Shigenobu S."/>
        </authorList>
    </citation>
    <scope>NUCLEOTIDE SEQUENCE [LARGE SCALE GENOMIC DNA]</scope>
    <source>
        <plasmid evidence="3 4">p1</plasmid>
    </source>
</reference>
<keyword evidence="3" id="KW-0614">Plasmid</keyword>
<name>R4X3R2_9BURK</name>
<dbReference type="GO" id="GO:0016405">
    <property type="term" value="F:CoA-ligase activity"/>
    <property type="evidence" value="ECO:0007669"/>
    <property type="project" value="TreeGrafter"/>
</dbReference>
<evidence type="ECO:0000259" key="2">
    <source>
        <dbReference type="Pfam" id="PF13193"/>
    </source>
</evidence>
<dbReference type="InterPro" id="IPR042099">
    <property type="entry name" value="ANL_N_sf"/>
</dbReference>
<dbReference type="KEGG" id="buo:BRPE64_DCDS06800"/>
<dbReference type="Pfam" id="PF13193">
    <property type="entry name" value="AMP-binding_C"/>
    <property type="match status" value="1"/>
</dbReference>
<evidence type="ECO:0000313" key="4">
    <source>
        <dbReference type="Proteomes" id="UP000013966"/>
    </source>
</evidence>
<evidence type="ECO:0000259" key="1">
    <source>
        <dbReference type="Pfam" id="PF00501"/>
    </source>
</evidence>
<dbReference type="SUPFAM" id="SSF56801">
    <property type="entry name" value="Acetyl-CoA synthetase-like"/>
    <property type="match status" value="1"/>
</dbReference>
<dbReference type="InterPro" id="IPR045851">
    <property type="entry name" value="AMP-bd_C_sf"/>
</dbReference>
<dbReference type="PATRIC" id="fig|758793.3.peg.5823"/>